<proteinExistence type="predicted"/>
<protein>
    <submittedName>
        <fullName evidence="1">Uncharacterized protein</fullName>
    </submittedName>
</protein>
<dbReference type="EMBL" id="SNYH01000003">
    <property type="protein sequence ID" value="TDQ27900.1"/>
    <property type="molecule type" value="Genomic_DNA"/>
</dbReference>
<name>A0A4R6TGH3_9FLAO</name>
<gene>
    <name evidence="1" type="ORF">DFQ07_1757</name>
</gene>
<dbReference type="AlphaFoldDB" id="A0A4R6TGH3"/>
<dbReference type="Proteomes" id="UP000295390">
    <property type="component" value="Unassembled WGS sequence"/>
</dbReference>
<sequence length="52" mass="6284">MVLLNLEYCINKVLILLRNKRGPQIICRPRFIFRGKFYKLNAVIVFVFRVEK</sequence>
<evidence type="ECO:0000313" key="2">
    <source>
        <dbReference type="Proteomes" id="UP000295390"/>
    </source>
</evidence>
<accession>A0A4R6TGH3</accession>
<keyword evidence="2" id="KW-1185">Reference proteome</keyword>
<organism evidence="1 2">
    <name type="scientific">Tenacibaculum caenipelagi</name>
    <dbReference type="NCBI Taxonomy" id="1325435"/>
    <lineage>
        <taxon>Bacteria</taxon>
        <taxon>Pseudomonadati</taxon>
        <taxon>Bacteroidota</taxon>
        <taxon>Flavobacteriia</taxon>
        <taxon>Flavobacteriales</taxon>
        <taxon>Flavobacteriaceae</taxon>
        <taxon>Tenacibaculum</taxon>
    </lineage>
</organism>
<comment type="caution">
    <text evidence="1">The sequence shown here is derived from an EMBL/GenBank/DDBJ whole genome shotgun (WGS) entry which is preliminary data.</text>
</comment>
<reference evidence="1 2" key="1">
    <citation type="submission" date="2019-03" db="EMBL/GenBank/DDBJ databases">
        <title>Genomic Encyclopedia of Type Strains, Phase III (KMG-III): the genomes of soil and plant-associated and newly described type strains.</title>
        <authorList>
            <person name="Whitman W."/>
        </authorList>
    </citation>
    <scope>NUCLEOTIDE SEQUENCE [LARGE SCALE GENOMIC DNA]</scope>
    <source>
        <strain evidence="1 2">CECT 8283</strain>
    </source>
</reference>
<evidence type="ECO:0000313" key="1">
    <source>
        <dbReference type="EMBL" id="TDQ27900.1"/>
    </source>
</evidence>